<comment type="cofactor">
    <cofactor evidence="8">
        <name>Zn(2+)</name>
        <dbReference type="ChEBI" id="CHEBI:29105"/>
    </cofactor>
    <text evidence="8">Binds 1 zinc ion per subunit.</text>
</comment>
<dbReference type="EC" id="3.5.4.33" evidence="8"/>
<evidence type="ECO:0000256" key="7">
    <source>
        <dbReference type="ARBA" id="ARBA00048045"/>
    </source>
</evidence>
<dbReference type="InterPro" id="IPR016193">
    <property type="entry name" value="Cytidine_deaminase-like"/>
</dbReference>
<dbReference type="Pfam" id="PF14437">
    <property type="entry name" value="MafB19-deam"/>
    <property type="match status" value="1"/>
</dbReference>
<feature type="active site" description="Proton donor" evidence="8">
    <location>
        <position position="57"/>
    </location>
</feature>
<keyword evidence="6 8" id="KW-0862">Zinc</keyword>
<evidence type="ECO:0000313" key="10">
    <source>
        <dbReference type="EMBL" id="MSS58671.1"/>
    </source>
</evidence>
<name>A0A7X2TGM5_9FIRM</name>
<dbReference type="EMBL" id="VUMN01000014">
    <property type="protein sequence ID" value="MSS58671.1"/>
    <property type="molecule type" value="Genomic_DNA"/>
</dbReference>
<evidence type="ECO:0000256" key="1">
    <source>
        <dbReference type="ARBA" id="ARBA00010669"/>
    </source>
</evidence>
<keyword evidence="5 8" id="KW-0378">Hydrolase</keyword>
<dbReference type="FunFam" id="3.40.140.10:FF:000005">
    <property type="entry name" value="tRNA-specific adenosine deaminase"/>
    <property type="match status" value="1"/>
</dbReference>
<keyword evidence="4 8" id="KW-0479">Metal-binding</keyword>
<dbReference type="GO" id="GO:0008270">
    <property type="term" value="F:zinc ion binding"/>
    <property type="evidence" value="ECO:0007669"/>
    <property type="project" value="UniProtKB-UniRule"/>
</dbReference>
<evidence type="ECO:0000256" key="6">
    <source>
        <dbReference type="ARBA" id="ARBA00022833"/>
    </source>
</evidence>
<dbReference type="SUPFAM" id="SSF53927">
    <property type="entry name" value="Cytidine deaminase-like"/>
    <property type="match status" value="1"/>
</dbReference>
<keyword evidence="11" id="KW-1185">Reference proteome</keyword>
<evidence type="ECO:0000256" key="4">
    <source>
        <dbReference type="ARBA" id="ARBA00022723"/>
    </source>
</evidence>
<dbReference type="PANTHER" id="PTHR11079:SF202">
    <property type="entry name" value="TRNA-SPECIFIC ADENOSINE DEAMINASE"/>
    <property type="match status" value="1"/>
</dbReference>
<keyword evidence="3 8" id="KW-0819">tRNA processing</keyword>
<feature type="binding site" evidence="8">
    <location>
        <position position="85"/>
    </location>
    <ligand>
        <name>Zn(2+)</name>
        <dbReference type="ChEBI" id="CHEBI:29105"/>
        <note>catalytic</note>
    </ligand>
</feature>
<dbReference type="AlphaFoldDB" id="A0A7X2TGM5"/>
<accession>A0A7X2TGM5</accession>
<reference evidence="10 11" key="1">
    <citation type="submission" date="2019-08" db="EMBL/GenBank/DDBJ databases">
        <title>In-depth cultivation of the pig gut microbiome towards novel bacterial diversity and tailored functional studies.</title>
        <authorList>
            <person name="Wylensek D."/>
            <person name="Hitch T.C.A."/>
            <person name="Clavel T."/>
        </authorList>
    </citation>
    <scope>NUCLEOTIDE SEQUENCE [LARGE SCALE GENOMIC DNA]</scope>
    <source>
        <strain evidence="10 11">Oil+RF-744-GAM-WT-6</strain>
    </source>
</reference>
<sequence>MKEKTAEDFMRLALREAEKARVIDEVPVGAVIVRDGKVISRAHNLREKNQKADAHAEMLAIRKASSKLGTWCLDDCDLYVTLEPCMMCTGVIGLSRIHALYYGTSDPKGGTVDSLIQIKTIRHIGTYPKEIHSGILQPECSAILSDFFREKRKKKKRDRNEFRKAQ</sequence>
<dbReference type="GO" id="GO:0002100">
    <property type="term" value="P:tRNA wobble adenosine to inosine editing"/>
    <property type="evidence" value="ECO:0007669"/>
    <property type="project" value="UniProtKB-UniRule"/>
</dbReference>
<evidence type="ECO:0000256" key="3">
    <source>
        <dbReference type="ARBA" id="ARBA00022694"/>
    </source>
</evidence>
<dbReference type="InterPro" id="IPR016192">
    <property type="entry name" value="APOBEC/CMP_deaminase_Zn-bd"/>
</dbReference>
<proteinExistence type="inferred from homology"/>
<comment type="function">
    <text evidence="8">Catalyzes the deamination of adenosine to inosine at the wobble position 34 of tRNA(Arg2).</text>
</comment>
<dbReference type="InterPro" id="IPR028883">
    <property type="entry name" value="tRNA_aden_deaminase"/>
</dbReference>
<feature type="binding site" evidence="8">
    <location>
        <position position="55"/>
    </location>
    <ligand>
        <name>Zn(2+)</name>
        <dbReference type="ChEBI" id="CHEBI:29105"/>
        <note>catalytic</note>
    </ligand>
</feature>
<dbReference type="RefSeq" id="WP_105302435.1">
    <property type="nucleotide sequence ID" value="NZ_JAQXPC010000104.1"/>
</dbReference>
<comment type="catalytic activity">
    <reaction evidence="7 8">
        <text>adenosine(34) in tRNA + H2O + H(+) = inosine(34) in tRNA + NH4(+)</text>
        <dbReference type="Rhea" id="RHEA:43168"/>
        <dbReference type="Rhea" id="RHEA-COMP:10373"/>
        <dbReference type="Rhea" id="RHEA-COMP:10374"/>
        <dbReference type="ChEBI" id="CHEBI:15377"/>
        <dbReference type="ChEBI" id="CHEBI:15378"/>
        <dbReference type="ChEBI" id="CHEBI:28938"/>
        <dbReference type="ChEBI" id="CHEBI:74411"/>
        <dbReference type="ChEBI" id="CHEBI:82852"/>
        <dbReference type="EC" id="3.5.4.33"/>
    </reaction>
</comment>
<evidence type="ECO:0000256" key="2">
    <source>
        <dbReference type="ARBA" id="ARBA00011738"/>
    </source>
</evidence>
<protein>
    <recommendedName>
        <fullName evidence="8">tRNA-specific adenosine deaminase</fullName>
        <ecNumber evidence="8">3.5.4.33</ecNumber>
    </recommendedName>
</protein>
<gene>
    <name evidence="8" type="primary">tadA</name>
    <name evidence="10" type="ORF">FYJ51_07100</name>
</gene>
<evidence type="ECO:0000256" key="8">
    <source>
        <dbReference type="HAMAP-Rule" id="MF_00972"/>
    </source>
</evidence>
<dbReference type="InterPro" id="IPR058535">
    <property type="entry name" value="MafB19-deam"/>
</dbReference>
<comment type="subunit">
    <text evidence="2 8">Homodimer.</text>
</comment>
<dbReference type="PROSITE" id="PS00903">
    <property type="entry name" value="CYT_DCMP_DEAMINASES_1"/>
    <property type="match status" value="1"/>
</dbReference>
<dbReference type="CDD" id="cd01285">
    <property type="entry name" value="nucleoside_deaminase"/>
    <property type="match status" value="1"/>
</dbReference>
<dbReference type="HAMAP" id="MF_00972">
    <property type="entry name" value="tRNA_aden_deaminase"/>
    <property type="match status" value="1"/>
</dbReference>
<evidence type="ECO:0000256" key="5">
    <source>
        <dbReference type="ARBA" id="ARBA00022801"/>
    </source>
</evidence>
<evidence type="ECO:0000259" key="9">
    <source>
        <dbReference type="PROSITE" id="PS51747"/>
    </source>
</evidence>
<dbReference type="GO" id="GO:0052717">
    <property type="term" value="F:tRNA-specific adenosine-34 deaminase activity"/>
    <property type="evidence" value="ECO:0007669"/>
    <property type="project" value="UniProtKB-UniRule"/>
</dbReference>
<comment type="similarity">
    <text evidence="1">Belongs to the cytidine and deoxycytidylate deaminase family. ADAT2 subfamily.</text>
</comment>
<comment type="caution">
    <text evidence="10">The sequence shown here is derived from an EMBL/GenBank/DDBJ whole genome shotgun (WGS) entry which is preliminary data.</text>
</comment>
<feature type="domain" description="CMP/dCMP-type deaminase" evidence="9">
    <location>
        <begin position="4"/>
        <end position="123"/>
    </location>
</feature>
<dbReference type="PROSITE" id="PS51747">
    <property type="entry name" value="CYT_DCMP_DEAMINASES_2"/>
    <property type="match status" value="1"/>
</dbReference>
<dbReference type="Proteomes" id="UP000461880">
    <property type="component" value="Unassembled WGS sequence"/>
</dbReference>
<dbReference type="InterPro" id="IPR002125">
    <property type="entry name" value="CMP_dCMP_dom"/>
</dbReference>
<feature type="binding site" evidence="8">
    <location>
        <position position="88"/>
    </location>
    <ligand>
        <name>Zn(2+)</name>
        <dbReference type="ChEBI" id="CHEBI:29105"/>
        <note>catalytic</note>
    </ligand>
</feature>
<dbReference type="Gene3D" id="3.40.140.10">
    <property type="entry name" value="Cytidine Deaminase, domain 2"/>
    <property type="match status" value="1"/>
</dbReference>
<organism evidence="10 11">
    <name type="scientific">Stecheria intestinalis</name>
    <dbReference type="NCBI Taxonomy" id="2606630"/>
    <lineage>
        <taxon>Bacteria</taxon>
        <taxon>Bacillati</taxon>
        <taxon>Bacillota</taxon>
        <taxon>Erysipelotrichia</taxon>
        <taxon>Erysipelotrichales</taxon>
        <taxon>Erysipelotrichaceae</taxon>
        <taxon>Stecheria</taxon>
    </lineage>
</organism>
<evidence type="ECO:0000313" key="11">
    <source>
        <dbReference type="Proteomes" id="UP000461880"/>
    </source>
</evidence>
<dbReference type="PANTHER" id="PTHR11079">
    <property type="entry name" value="CYTOSINE DEAMINASE FAMILY MEMBER"/>
    <property type="match status" value="1"/>
</dbReference>